<evidence type="ECO:0000313" key="2">
    <source>
        <dbReference type="EMBL" id="TMM48230.1"/>
    </source>
</evidence>
<dbReference type="AlphaFoldDB" id="A0A5S3P5B7"/>
<comment type="caution">
    <text evidence="2">The sequence shown here is derived from an EMBL/GenBank/DDBJ whole genome shotgun (WGS) entry which is preliminary data.</text>
</comment>
<keyword evidence="2" id="KW-0489">Methyltransferase</keyword>
<dbReference type="Pfam" id="PF13578">
    <property type="entry name" value="Methyltransf_24"/>
    <property type="match status" value="1"/>
</dbReference>
<dbReference type="InterPro" id="IPR008884">
    <property type="entry name" value="TylF_MeTrfase"/>
</dbReference>
<reference evidence="2 3" key="1">
    <citation type="submission" date="2019-05" db="EMBL/GenBank/DDBJ databases">
        <title>Erythrobacter marisflavi sp. nov., isolated from isolated from water of an estuary environment.</title>
        <authorList>
            <person name="Yoon J.-H."/>
        </authorList>
    </citation>
    <scope>NUCLEOTIDE SEQUENCE [LARGE SCALE GENOMIC DNA]</scope>
    <source>
        <strain evidence="2 3">KEM-5</strain>
    </source>
</reference>
<name>A0A5S3P5B7_9SPHN</name>
<evidence type="ECO:0000256" key="1">
    <source>
        <dbReference type="SAM" id="MobiDB-lite"/>
    </source>
</evidence>
<dbReference type="Gene3D" id="3.40.50.150">
    <property type="entry name" value="Vaccinia Virus protein VP39"/>
    <property type="match status" value="1"/>
</dbReference>
<accession>A0A5S3P5B7</accession>
<dbReference type="GO" id="GO:0032259">
    <property type="term" value="P:methylation"/>
    <property type="evidence" value="ECO:0007669"/>
    <property type="project" value="UniProtKB-KW"/>
</dbReference>
<evidence type="ECO:0000313" key="3">
    <source>
        <dbReference type="Proteomes" id="UP000309668"/>
    </source>
</evidence>
<dbReference type="GO" id="GO:0008168">
    <property type="term" value="F:methyltransferase activity"/>
    <property type="evidence" value="ECO:0007669"/>
    <property type="project" value="UniProtKB-KW"/>
</dbReference>
<protein>
    <submittedName>
        <fullName evidence="2">Class I SAM-dependent methyltransferase</fullName>
    </submittedName>
</protein>
<keyword evidence="2" id="KW-0808">Transferase</keyword>
<sequence length="283" mass="31766">MAVPRHARASSSRSVKPLPTDPCDRQKKAALATGSPFFLPASTAQRIANPLVCRLKGAMPLRRIKHALTRMLSPYKIEVYDLLREAAARQSADYAAQHLDQAMIFRLREELWDYAASHAQLESGMMLEFGVFEGVSINHLAKRFPGERLYGFDSFTGLAEDWTGYHLPKGAFDLGGNLPKVSSNVALIKGWFEDTVPSFLAEHPDAPVRLCHLDCDTYASARYVLETIAPRLTTGSVIIFDEYYGYPNWQQGEFRAWQEVCKLAGLKYRYLAFANMQAAVIIE</sequence>
<dbReference type="SUPFAM" id="SSF53335">
    <property type="entry name" value="S-adenosyl-L-methionine-dependent methyltransferases"/>
    <property type="match status" value="1"/>
</dbReference>
<dbReference type="InterPro" id="IPR029063">
    <property type="entry name" value="SAM-dependent_MTases_sf"/>
</dbReference>
<feature type="region of interest" description="Disordered" evidence="1">
    <location>
        <begin position="1"/>
        <end position="25"/>
    </location>
</feature>
<dbReference type="OrthoDB" id="9811332at2"/>
<proteinExistence type="predicted"/>
<gene>
    <name evidence="2" type="ORF">FEV51_08030</name>
</gene>
<dbReference type="PANTHER" id="PTHR40036">
    <property type="entry name" value="MACROCIN O-METHYLTRANSFERASE"/>
    <property type="match status" value="1"/>
</dbReference>
<dbReference type="Proteomes" id="UP000309668">
    <property type="component" value="Unassembled WGS sequence"/>
</dbReference>
<dbReference type="EMBL" id="VCAO01000003">
    <property type="protein sequence ID" value="TMM48230.1"/>
    <property type="molecule type" value="Genomic_DNA"/>
</dbReference>
<dbReference type="PANTHER" id="PTHR40036:SF1">
    <property type="entry name" value="MACROCIN O-METHYLTRANSFERASE"/>
    <property type="match status" value="1"/>
</dbReference>
<keyword evidence="3" id="KW-1185">Reference proteome</keyword>
<organism evidence="2 3">
    <name type="scientific">Qipengyuania marisflavi</name>
    <dbReference type="NCBI Taxonomy" id="2486356"/>
    <lineage>
        <taxon>Bacteria</taxon>
        <taxon>Pseudomonadati</taxon>
        <taxon>Pseudomonadota</taxon>
        <taxon>Alphaproteobacteria</taxon>
        <taxon>Sphingomonadales</taxon>
        <taxon>Erythrobacteraceae</taxon>
        <taxon>Qipengyuania</taxon>
    </lineage>
</organism>